<sequence length="193" mass="22362">MLSFSEIKSDVIGKLERGLPPTLTYHNVTHTLDVLKHVIEISEQEGVNDEDLFLLKVSALYHDVGFLDIYSGHEEKSCLVATDELPAYGFSENQIEKICGMIRATRVPQEPKNKLEEIICDSDLDYLGRDDFFQIGDGLYREFLAQNIVSSERDWNMLQVKFLESHHYFTNSSIKNRQEKKQMNLEKVKEKLF</sequence>
<evidence type="ECO:0000313" key="3">
    <source>
        <dbReference type="Proteomes" id="UP000321513"/>
    </source>
</evidence>
<gene>
    <name evidence="2" type="ORF">SAE01_14690</name>
</gene>
<dbReference type="Gene3D" id="1.10.3210.10">
    <property type="entry name" value="Hypothetical protein af1432"/>
    <property type="match status" value="1"/>
</dbReference>
<dbReference type="Pfam" id="PF01966">
    <property type="entry name" value="HD"/>
    <property type="match status" value="1"/>
</dbReference>
<comment type="caution">
    <text evidence="2">The sequence shown here is derived from an EMBL/GenBank/DDBJ whole genome shotgun (WGS) entry which is preliminary data.</text>
</comment>
<evidence type="ECO:0000259" key="1">
    <source>
        <dbReference type="SMART" id="SM00471"/>
    </source>
</evidence>
<dbReference type="RefSeq" id="WP_147203032.1">
    <property type="nucleotide sequence ID" value="NZ_BJYT01000004.1"/>
</dbReference>
<reference evidence="2 3" key="1">
    <citation type="submission" date="2019-07" db="EMBL/GenBank/DDBJ databases">
        <title>Whole genome shotgun sequence of Segetibacter aerophilus NBRC 106135.</title>
        <authorList>
            <person name="Hosoyama A."/>
            <person name="Uohara A."/>
            <person name="Ohji S."/>
            <person name="Ichikawa N."/>
        </authorList>
    </citation>
    <scope>NUCLEOTIDE SEQUENCE [LARGE SCALE GENOMIC DNA]</scope>
    <source>
        <strain evidence="2 3">NBRC 106135</strain>
    </source>
</reference>
<dbReference type="InterPro" id="IPR003607">
    <property type="entry name" value="HD/PDEase_dom"/>
</dbReference>
<name>A0A512BAJ6_9BACT</name>
<dbReference type="AlphaFoldDB" id="A0A512BAJ6"/>
<keyword evidence="3" id="KW-1185">Reference proteome</keyword>
<dbReference type="SUPFAM" id="SSF109604">
    <property type="entry name" value="HD-domain/PDEase-like"/>
    <property type="match status" value="1"/>
</dbReference>
<protein>
    <recommendedName>
        <fullName evidence="1">HD/PDEase domain-containing protein</fullName>
    </recommendedName>
</protein>
<dbReference type="InterPro" id="IPR006674">
    <property type="entry name" value="HD_domain"/>
</dbReference>
<evidence type="ECO:0000313" key="2">
    <source>
        <dbReference type="EMBL" id="GEO08973.1"/>
    </source>
</evidence>
<accession>A0A512BAJ6</accession>
<feature type="domain" description="HD/PDEase" evidence="1">
    <location>
        <begin position="23"/>
        <end position="136"/>
    </location>
</feature>
<dbReference type="CDD" id="cd00077">
    <property type="entry name" value="HDc"/>
    <property type="match status" value="1"/>
</dbReference>
<organism evidence="2 3">
    <name type="scientific">Segetibacter aerophilus</name>
    <dbReference type="NCBI Taxonomy" id="670293"/>
    <lineage>
        <taxon>Bacteria</taxon>
        <taxon>Pseudomonadati</taxon>
        <taxon>Bacteroidota</taxon>
        <taxon>Chitinophagia</taxon>
        <taxon>Chitinophagales</taxon>
        <taxon>Chitinophagaceae</taxon>
        <taxon>Segetibacter</taxon>
    </lineage>
</organism>
<dbReference type="SMART" id="SM00471">
    <property type="entry name" value="HDc"/>
    <property type="match status" value="1"/>
</dbReference>
<proteinExistence type="predicted"/>
<dbReference type="Proteomes" id="UP000321513">
    <property type="component" value="Unassembled WGS sequence"/>
</dbReference>
<dbReference type="EMBL" id="BJYT01000004">
    <property type="protein sequence ID" value="GEO08973.1"/>
    <property type="molecule type" value="Genomic_DNA"/>
</dbReference>
<dbReference type="OrthoDB" id="5728337at2"/>